<dbReference type="PANTHER" id="PTHR40255:SF1">
    <property type="entry name" value="PROTOPORPHYRINOGEN IX OXIDASE"/>
    <property type="match status" value="1"/>
</dbReference>
<dbReference type="InterPro" id="IPR005265">
    <property type="entry name" value="HemJ-like"/>
</dbReference>
<evidence type="ECO:0000256" key="9">
    <source>
        <dbReference type="ARBA" id="ARBA00022989"/>
    </source>
</evidence>
<dbReference type="EC" id="1.3.99.-" evidence="14 15"/>
<dbReference type="UniPathway" id="UPA00251">
    <property type="reaction ID" value="UER00324"/>
</dbReference>
<comment type="similarity">
    <text evidence="3 14 15">Belongs to the HemJ family.</text>
</comment>
<comment type="subcellular location">
    <subcellularLocation>
        <location evidence="1 14">Cell membrane</location>
        <topology evidence="1 14">Multi-pass membrane protein</topology>
    </subcellularLocation>
</comment>
<dbReference type="Pfam" id="PF03653">
    <property type="entry name" value="UPF0093"/>
    <property type="match status" value="1"/>
</dbReference>
<dbReference type="GO" id="GO:0070818">
    <property type="term" value="F:protoporphyrinogen oxidase activity"/>
    <property type="evidence" value="ECO:0007669"/>
    <property type="project" value="UniProtKB-UniRule"/>
</dbReference>
<keyword evidence="5 14" id="KW-1003">Cell membrane</keyword>
<feature type="transmembrane region" description="Helical" evidence="14">
    <location>
        <begin position="125"/>
        <end position="141"/>
    </location>
</feature>
<evidence type="ECO:0000256" key="8">
    <source>
        <dbReference type="ARBA" id="ARBA00022723"/>
    </source>
</evidence>
<feature type="binding site" description="axial binding residue" evidence="14">
    <location>
        <position position="86"/>
    </location>
    <ligand>
        <name>heme</name>
        <dbReference type="ChEBI" id="CHEBI:30413"/>
    </ligand>
    <ligandPart>
        <name>Fe</name>
        <dbReference type="ChEBI" id="CHEBI:18248"/>
    </ligandPart>
</feature>
<evidence type="ECO:0000256" key="5">
    <source>
        <dbReference type="ARBA" id="ARBA00022475"/>
    </source>
</evidence>
<dbReference type="HAMAP" id="MF_02239">
    <property type="entry name" value="HemJ"/>
    <property type="match status" value="1"/>
</dbReference>
<dbReference type="EMBL" id="CP027860">
    <property type="protein sequence ID" value="AVP95901.1"/>
    <property type="molecule type" value="Genomic_DNA"/>
</dbReference>
<evidence type="ECO:0000256" key="7">
    <source>
        <dbReference type="ARBA" id="ARBA00022692"/>
    </source>
</evidence>
<dbReference type="KEGG" id="xba:C7S18_01220"/>
<keyword evidence="7 14" id="KW-0812">Transmembrane</keyword>
<evidence type="ECO:0000256" key="15">
    <source>
        <dbReference type="PIRNR" id="PIRNR004638"/>
    </source>
</evidence>
<evidence type="ECO:0000256" key="4">
    <source>
        <dbReference type="ARBA" id="ARBA00017504"/>
    </source>
</evidence>
<comment type="function">
    <text evidence="14 15">Catalyzes the oxidation of protoporphyrinogen IX to protoporphyrin IX.</text>
</comment>
<organism evidence="16 17">
    <name type="scientific">Ahniella affigens</name>
    <dbReference type="NCBI Taxonomy" id="2021234"/>
    <lineage>
        <taxon>Bacteria</taxon>
        <taxon>Pseudomonadati</taxon>
        <taxon>Pseudomonadota</taxon>
        <taxon>Gammaproteobacteria</taxon>
        <taxon>Lysobacterales</taxon>
        <taxon>Rhodanobacteraceae</taxon>
        <taxon>Ahniella</taxon>
    </lineage>
</organism>
<protein>
    <recommendedName>
        <fullName evidence="4 14">Protoporphyrinogen IX oxidase</fullName>
        <shortName evidence="14">PPO</shortName>
        <ecNumber evidence="14 15">1.3.99.-</ecNumber>
    </recommendedName>
</protein>
<keyword evidence="12 14" id="KW-0472">Membrane</keyword>
<comment type="pathway">
    <text evidence="2 14 15">Porphyrin-containing compound metabolism; protoporphyrin-IX biosynthesis; protoporphyrin-IX from protoporphyrinogen-IX: step 1/1.</text>
</comment>
<evidence type="ECO:0000256" key="1">
    <source>
        <dbReference type="ARBA" id="ARBA00004651"/>
    </source>
</evidence>
<keyword evidence="10 14" id="KW-0560">Oxidoreductase</keyword>
<evidence type="ECO:0000313" key="17">
    <source>
        <dbReference type="Proteomes" id="UP000241074"/>
    </source>
</evidence>
<dbReference type="GO" id="GO:0046872">
    <property type="term" value="F:metal ion binding"/>
    <property type="evidence" value="ECO:0007669"/>
    <property type="project" value="UniProtKB-UniRule"/>
</dbReference>
<feature type="transmembrane region" description="Helical" evidence="14">
    <location>
        <begin position="83"/>
        <end position="104"/>
    </location>
</feature>
<evidence type="ECO:0000256" key="14">
    <source>
        <dbReference type="HAMAP-Rule" id="MF_02239"/>
    </source>
</evidence>
<evidence type="ECO:0000256" key="12">
    <source>
        <dbReference type="ARBA" id="ARBA00023136"/>
    </source>
</evidence>
<gene>
    <name evidence="16" type="ORF">C7S18_01220</name>
</gene>
<feature type="transmembrane region" description="Helical" evidence="14">
    <location>
        <begin position="48"/>
        <end position="71"/>
    </location>
</feature>
<evidence type="ECO:0000256" key="3">
    <source>
        <dbReference type="ARBA" id="ARBA00006501"/>
    </source>
</evidence>
<reference evidence="16 17" key="2">
    <citation type="submission" date="2018-03" db="EMBL/GenBank/DDBJ databases">
        <authorList>
            <person name="Keele B.F."/>
        </authorList>
    </citation>
    <scope>NUCLEOTIDE SEQUENCE [LARGE SCALE GENOMIC DNA]</scope>
    <source>
        <strain evidence="16 17">D13</strain>
    </source>
</reference>
<comment type="catalytic activity">
    <reaction evidence="13 14 15">
        <text>protoporphyrinogen IX + 3 A = protoporphyrin IX + 3 AH2</text>
        <dbReference type="Rhea" id="RHEA:62000"/>
        <dbReference type="ChEBI" id="CHEBI:13193"/>
        <dbReference type="ChEBI" id="CHEBI:17499"/>
        <dbReference type="ChEBI" id="CHEBI:57306"/>
        <dbReference type="ChEBI" id="CHEBI:57307"/>
    </reaction>
</comment>
<dbReference type="GO" id="GO:0006782">
    <property type="term" value="P:protoporphyrinogen IX biosynthetic process"/>
    <property type="evidence" value="ECO:0007669"/>
    <property type="project" value="UniProtKB-UniRule"/>
</dbReference>
<keyword evidence="9 14" id="KW-1133">Transmembrane helix</keyword>
<proteinExistence type="inferred from homology"/>
<evidence type="ECO:0000313" key="16">
    <source>
        <dbReference type="EMBL" id="AVP95901.1"/>
    </source>
</evidence>
<reference evidence="16 17" key="1">
    <citation type="submission" date="2018-03" db="EMBL/GenBank/DDBJ databases">
        <title>Ahniella affigens gen. nov., sp. nov., a gammaproteobacterium isolated from sandy soil near a stream.</title>
        <authorList>
            <person name="Ko Y."/>
            <person name="Kim J.-H."/>
        </authorList>
    </citation>
    <scope>NUCLEOTIDE SEQUENCE [LARGE SCALE GENOMIC DNA]</scope>
    <source>
        <strain evidence="16 17">D13</strain>
    </source>
</reference>
<keyword evidence="8 14" id="KW-0479">Metal-binding</keyword>
<name>A0A2P1PM27_9GAMM</name>
<accession>A0A2P1PM27</accession>
<keyword evidence="6 14" id="KW-0349">Heme</keyword>
<evidence type="ECO:0000256" key="2">
    <source>
        <dbReference type="ARBA" id="ARBA00005073"/>
    </source>
</evidence>
<feature type="transmembrane region" description="Helical" evidence="14">
    <location>
        <begin position="6"/>
        <end position="27"/>
    </location>
</feature>
<dbReference type="PIRSF" id="PIRSF004638">
    <property type="entry name" value="UCP004638"/>
    <property type="match status" value="1"/>
</dbReference>
<keyword evidence="11 14" id="KW-0408">Iron</keyword>
<evidence type="ECO:0000256" key="6">
    <source>
        <dbReference type="ARBA" id="ARBA00022617"/>
    </source>
</evidence>
<feature type="binding site" description="axial binding residue" evidence="14">
    <location>
        <position position="8"/>
    </location>
    <ligand>
        <name>heme</name>
        <dbReference type="ChEBI" id="CHEBI:30413"/>
    </ligand>
    <ligandPart>
        <name>Fe</name>
        <dbReference type="ChEBI" id="CHEBI:18248"/>
    </ligandPart>
</feature>
<evidence type="ECO:0000256" key="13">
    <source>
        <dbReference type="ARBA" id="ARBA00048390"/>
    </source>
</evidence>
<dbReference type="AlphaFoldDB" id="A0A2P1PM27"/>
<comment type="subunit">
    <text evidence="14">Homodimer.</text>
</comment>
<dbReference type="GO" id="GO:0005886">
    <property type="term" value="C:plasma membrane"/>
    <property type="evidence" value="ECO:0007669"/>
    <property type="project" value="UniProtKB-SubCell"/>
</dbReference>
<dbReference type="Proteomes" id="UP000241074">
    <property type="component" value="Chromosome"/>
</dbReference>
<sequence length="142" mass="16581">MAYIKAFHIIFVVAWFAGLFYLPRLFIYHQMASSEAEHARFVVMERRLLGITHIGGILALVFGLWSLFRWIQVSPDFMRQGWLHAKLTLVALLIAYHGSLMVFARQFAERRFSRSGRWLRIYNEMPALILIGVVILVVVRPF</sequence>
<evidence type="ECO:0000256" key="11">
    <source>
        <dbReference type="ARBA" id="ARBA00023004"/>
    </source>
</evidence>
<keyword evidence="17" id="KW-1185">Reference proteome</keyword>
<evidence type="ECO:0000256" key="10">
    <source>
        <dbReference type="ARBA" id="ARBA00023002"/>
    </source>
</evidence>
<comment type="cofactor">
    <cofactor evidence="14 15">
        <name>heme b</name>
        <dbReference type="ChEBI" id="CHEBI:60344"/>
    </cofactor>
    <text evidence="14 15">Binds 1 heme b (iron(II)-protoporphyrin IX) group per subunit.</text>
</comment>
<dbReference type="PANTHER" id="PTHR40255">
    <property type="entry name" value="UPF0093 MEMBRANE PROTEIN SLR1790"/>
    <property type="match status" value="1"/>
</dbReference>
<dbReference type="RefSeq" id="WP_106889830.1">
    <property type="nucleotide sequence ID" value="NZ_CP027860.1"/>
</dbReference>
<dbReference type="OrthoDB" id="9800824at2"/>